<name>A0ACB7EQ39_NIBAL</name>
<dbReference type="Proteomes" id="UP000805704">
    <property type="component" value="Chromosome 3"/>
</dbReference>
<evidence type="ECO:0000313" key="1">
    <source>
        <dbReference type="EMBL" id="KAG8004325.1"/>
    </source>
</evidence>
<dbReference type="EMBL" id="CM024791">
    <property type="protein sequence ID" value="KAG8004325.1"/>
    <property type="molecule type" value="Genomic_DNA"/>
</dbReference>
<keyword evidence="2" id="KW-1185">Reference proteome</keyword>
<proteinExistence type="predicted"/>
<comment type="caution">
    <text evidence="1">The sequence shown here is derived from an EMBL/GenBank/DDBJ whole genome shotgun (WGS) entry which is preliminary data.</text>
</comment>
<gene>
    <name evidence="1" type="ORF">GBF38_009272</name>
</gene>
<accession>A0ACB7EQ39</accession>
<reference evidence="1" key="1">
    <citation type="submission" date="2020-04" db="EMBL/GenBank/DDBJ databases">
        <title>A chromosome-scale assembly and high-density genetic map of the yellow drum (Nibea albiflora) genome.</title>
        <authorList>
            <person name="Xu D."/>
            <person name="Zhang W."/>
            <person name="Chen R."/>
            <person name="Tan P."/>
            <person name="Wang L."/>
            <person name="Song H."/>
            <person name="Tian L."/>
            <person name="Zhu Q."/>
            <person name="Wang B."/>
        </authorList>
    </citation>
    <scope>NUCLEOTIDE SEQUENCE</scope>
    <source>
        <strain evidence="1">ZJHYS-2018</strain>
    </source>
</reference>
<sequence>MKKADVTALSLGRLHELRSAMEELDVMLMDATKLQHSIQININRICLALREKTSHICCPHYASSSSCWTFD</sequence>
<organism evidence="1 2">
    <name type="scientific">Nibea albiflora</name>
    <name type="common">Yellow drum</name>
    <name type="synonym">Corvina albiflora</name>
    <dbReference type="NCBI Taxonomy" id="240163"/>
    <lineage>
        <taxon>Eukaryota</taxon>
        <taxon>Metazoa</taxon>
        <taxon>Chordata</taxon>
        <taxon>Craniata</taxon>
        <taxon>Vertebrata</taxon>
        <taxon>Euteleostomi</taxon>
        <taxon>Actinopterygii</taxon>
        <taxon>Neopterygii</taxon>
        <taxon>Teleostei</taxon>
        <taxon>Neoteleostei</taxon>
        <taxon>Acanthomorphata</taxon>
        <taxon>Eupercaria</taxon>
        <taxon>Sciaenidae</taxon>
        <taxon>Nibea</taxon>
    </lineage>
</organism>
<evidence type="ECO:0000313" key="2">
    <source>
        <dbReference type="Proteomes" id="UP000805704"/>
    </source>
</evidence>
<protein>
    <submittedName>
        <fullName evidence="1">Uncharacterized protein</fullName>
    </submittedName>
</protein>